<dbReference type="EMBL" id="JAHLJV010000001">
    <property type="protein sequence ID" value="KAK1600614.1"/>
    <property type="molecule type" value="Genomic_DNA"/>
</dbReference>
<accession>A0AAD8QG88</accession>
<sequence>MTNHARVIFNQSQKCGYLACAVFMASRSEESSVRYTQSHHSNRHIPPDPNVTTTLSETEPQDAKGHHEESWRDRKRKRKRSGLSGLPSLQRLNFIQSCVKLPFSCSIANRGSIACHVKERVKPTEVVPHLTISRPCLSRSYLSRNNPPLLYKVWLS</sequence>
<protein>
    <submittedName>
        <fullName evidence="2">Uncharacterized protein</fullName>
    </submittedName>
</protein>
<dbReference type="Proteomes" id="UP001230504">
    <property type="component" value="Unassembled WGS sequence"/>
</dbReference>
<dbReference type="GeneID" id="85440648"/>
<reference evidence="2" key="1">
    <citation type="submission" date="2021-06" db="EMBL/GenBank/DDBJ databases">
        <title>Comparative genomics, transcriptomics and evolutionary studies reveal genomic signatures of adaptation to plant cell wall in hemibiotrophic fungi.</title>
        <authorList>
            <consortium name="DOE Joint Genome Institute"/>
            <person name="Baroncelli R."/>
            <person name="Diaz J.F."/>
            <person name="Benocci T."/>
            <person name="Peng M."/>
            <person name="Battaglia E."/>
            <person name="Haridas S."/>
            <person name="Andreopoulos W."/>
            <person name="Labutti K."/>
            <person name="Pangilinan J."/>
            <person name="Floch G.L."/>
            <person name="Makela M.R."/>
            <person name="Henrissat B."/>
            <person name="Grigoriev I.V."/>
            <person name="Crouch J.A."/>
            <person name="De Vries R.P."/>
            <person name="Sukno S.A."/>
            <person name="Thon M.R."/>
        </authorList>
    </citation>
    <scope>NUCLEOTIDE SEQUENCE</scope>
    <source>
        <strain evidence="2">CBS 125086</strain>
    </source>
</reference>
<evidence type="ECO:0000313" key="2">
    <source>
        <dbReference type="EMBL" id="KAK1600614.1"/>
    </source>
</evidence>
<dbReference type="AlphaFoldDB" id="A0AAD8QG88"/>
<evidence type="ECO:0000313" key="3">
    <source>
        <dbReference type="Proteomes" id="UP001230504"/>
    </source>
</evidence>
<comment type="caution">
    <text evidence="2">The sequence shown here is derived from an EMBL/GenBank/DDBJ whole genome shotgun (WGS) entry which is preliminary data.</text>
</comment>
<organism evidence="2 3">
    <name type="scientific">Colletotrichum navitas</name>
    <dbReference type="NCBI Taxonomy" id="681940"/>
    <lineage>
        <taxon>Eukaryota</taxon>
        <taxon>Fungi</taxon>
        <taxon>Dikarya</taxon>
        <taxon>Ascomycota</taxon>
        <taxon>Pezizomycotina</taxon>
        <taxon>Sordariomycetes</taxon>
        <taxon>Hypocreomycetidae</taxon>
        <taxon>Glomerellales</taxon>
        <taxon>Glomerellaceae</taxon>
        <taxon>Colletotrichum</taxon>
        <taxon>Colletotrichum graminicola species complex</taxon>
    </lineage>
</organism>
<dbReference type="RefSeq" id="XP_060421110.1">
    <property type="nucleotide sequence ID" value="XM_060556408.1"/>
</dbReference>
<evidence type="ECO:0000256" key="1">
    <source>
        <dbReference type="SAM" id="MobiDB-lite"/>
    </source>
</evidence>
<feature type="compositionally biased region" description="Basic and acidic residues" evidence="1">
    <location>
        <begin position="61"/>
        <end position="72"/>
    </location>
</feature>
<name>A0AAD8QG88_9PEZI</name>
<proteinExistence type="predicted"/>
<feature type="region of interest" description="Disordered" evidence="1">
    <location>
        <begin position="34"/>
        <end position="82"/>
    </location>
</feature>
<gene>
    <name evidence="2" type="ORF">LY79DRAFT_534173</name>
</gene>
<keyword evidence="3" id="KW-1185">Reference proteome</keyword>